<dbReference type="AlphaFoldDB" id="A0ABC8QV41"/>
<feature type="non-terminal residue" evidence="1">
    <location>
        <position position="1"/>
    </location>
</feature>
<dbReference type="Proteomes" id="UP001642360">
    <property type="component" value="Unassembled WGS sequence"/>
</dbReference>
<comment type="caution">
    <text evidence="1">The sequence shown here is derived from an EMBL/GenBank/DDBJ whole genome shotgun (WGS) entry which is preliminary data.</text>
</comment>
<evidence type="ECO:0000313" key="2">
    <source>
        <dbReference type="Proteomes" id="UP001642360"/>
    </source>
</evidence>
<reference evidence="1 2" key="1">
    <citation type="submission" date="2024-02" db="EMBL/GenBank/DDBJ databases">
        <authorList>
            <person name="Vignale AGUSTIN F."/>
            <person name="Sosa J E."/>
            <person name="Modenutti C."/>
        </authorList>
    </citation>
    <scope>NUCLEOTIDE SEQUENCE [LARGE SCALE GENOMIC DNA]</scope>
</reference>
<feature type="non-terminal residue" evidence="1">
    <location>
        <position position="51"/>
    </location>
</feature>
<sequence>QRRNNEHDSLAGARVIVNKVIGDGFDSKAKVTGQSRLNIVVLDDAIVAKIE</sequence>
<keyword evidence="2" id="KW-1185">Reference proteome</keyword>
<protein>
    <submittedName>
        <fullName evidence="1">Uncharacterized protein</fullName>
    </submittedName>
</protein>
<accession>A0ABC8QV41</accession>
<organism evidence="1 2">
    <name type="scientific">Ilex paraguariensis</name>
    <name type="common">yerba mate</name>
    <dbReference type="NCBI Taxonomy" id="185542"/>
    <lineage>
        <taxon>Eukaryota</taxon>
        <taxon>Viridiplantae</taxon>
        <taxon>Streptophyta</taxon>
        <taxon>Embryophyta</taxon>
        <taxon>Tracheophyta</taxon>
        <taxon>Spermatophyta</taxon>
        <taxon>Magnoliopsida</taxon>
        <taxon>eudicotyledons</taxon>
        <taxon>Gunneridae</taxon>
        <taxon>Pentapetalae</taxon>
        <taxon>asterids</taxon>
        <taxon>campanulids</taxon>
        <taxon>Aquifoliales</taxon>
        <taxon>Aquifoliaceae</taxon>
        <taxon>Ilex</taxon>
    </lineage>
</organism>
<dbReference type="EMBL" id="CAUOFW020000706">
    <property type="protein sequence ID" value="CAK9135392.1"/>
    <property type="molecule type" value="Genomic_DNA"/>
</dbReference>
<evidence type="ECO:0000313" key="1">
    <source>
        <dbReference type="EMBL" id="CAK9135392.1"/>
    </source>
</evidence>
<proteinExistence type="predicted"/>
<gene>
    <name evidence="1" type="ORF">ILEXP_LOCUS2337</name>
</gene>
<name>A0ABC8QV41_9AQUA</name>